<dbReference type="EMBL" id="CM004388">
    <property type="protein sequence ID" value="KAG8661239.1"/>
    <property type="molecule type" value="Genomic_DNA"/>
</dbReference>
<reference evidence="2" key="1">
    <citation type="journal article" date="2016" name="Nat. Biotechnol.">
        <title>Sequencing wild and cultivated cassava and related species reveals extensive interspecific hybridization and genetic diversity.</title>
        <authorList>
            <person name="Bredeson J.V."/>
            <person name="Lyons J.B."/>
            <person name="Prochnik S.E."/>
            <person name="Wu G.A."/>
            <person name="Ha C.M."/>
            <person name="Edsinger-Gonzales E."/>
            <person name="Grimwood J."/>
            <person name="Schmutz J."/>
            <person name="Rabbi I.Y."/>
            <person name="Egesi C."/>
            <person name="Nauluvula P."/>
            <person name="Lebot V."/>
            <person name="Ndunguru J."/>
            <person name="Mkamilo G."/>
            <person name="Bart R.S."/>
            <person name="Setter T.L."/>
            <person name="Gleadow R.M."/>
            <person name="Kulakow P."/>
            <person name="Ferguson M.E."/>
            <person name="Rounsley S."/>
            <person name="Rokhsar D.S."/>
        </authorList>
    </citation>
    <scope>NUCLEOTIDE SEQUENCE [LARGE SCALE GENOMIC DNA]</scope>
    <source>
        <strain evidence="2">cv. AM560-2</strain>
    </source>
</reference>
<evidence type="ECO:0000313" key="1">
    <source>
        <dbReference type="EMBL" id="KAG8661239.1"/>
    </source>
</evidence>
<evidence type="ECO:0000313" key="2">
    <source>
        <dbReference type="Proteomes" id="UP000091857"/>
    </source>
</evidence>
<sequence>MIIELSILTITSSLALLLLSAFNLALILGRNQPITLLSVALHTPIAVQLLKIKYVFNYSANIHNLEEEVEKLSHAKQRVEHTVEVARRNPLEQIEADVQQWLAKADSVAEDADKILLQHKDGGKRRCFMGLCPNLIRRHQISRKASKEIPTIVGVREGGNFPRVSYRAPPQGIVAVKECEAFESRTSVVDEILNALKDADVNLIAVYGMGGVGKTTLVKHIGTLVRERGIFKLVVIATVTLNADLKSVQQEIAEWLDFKLDAETIAVRAARLSERIKQEEKILIILDDIWAAIKLDEIGIPYGTDHNGSKILMTSRKQSVLSEMGVQRDFRLEVLEHQEAWSLFEKKVGDLKDSNLRPIAVEIAERCAGLPILIVAVATALKNKQAFEWNDALEKLKIFDGRGHEKRVYSALELSYNFLRDEEKSLFRLLGQLTANEHIKDLLKYVVGFGLFNQHITLKATRNRLLTVISDLKLSSLLLEDGDHKRVKMHDVVHSFAASFVSKHDQVLTAANEAELEEWPNEDFFKQCTSISLQDCKIPKLPEVFECPKLKSFFLFNQDSSLKITENLFSRMKELKVLDLTGIYLSPLPSSLQSLENLQTLCLDGCDLEDIAAIGELKQLQVLSLMGSKIIRLPNEVRKLTCLRLLDLSRCQRLEVIPPNVLSILAQLEELYLGGSLVQWEGEGHDEGSNNANLSELKLLSKLSTLEIHIIDANIMPKEIFSEKLESFRVFIGDGWDWANNEYETSRSLKLKLNRSALLERVKGLLMKTESLYLDDLKGVRSVLYELDDQGFPELKHLHVQNSLDIQYIIDWMKMNHFTAFPKLKSLFLHNLNNLEKIYGGPYTVGSFSDLRKLKVENCNALRSLFSFSMFNVLKKLEEVNVNNCEIIQVIVAKEGEDDEECELTQLRSLTLENLPQFISFCSQVKVHSTSQRAGNQEIATTASNEIVCEADAEVLVALFNDKIRFPNLADMKFVGINVEMIWPCQHKALSPSIEKLTTLIVDGCGNLNFLFTSSIVGSLAHLKVLEICDCKSMEEVILAAGEGERMSKILLPKLDSLKLKGLPKLVRFCRAKLIECPSLKVLKMGNCPRLQSFVSTQVNIALFDEKVWFPELEKLHVEDMHMLKMIWCDEVLADSFGRLKVLNVLNGKQLLEIFPSKLLEKFLVNLESLTVRHCDSVKEVFDLQAIIKEREAHVVRHSQLRTLEVKNLPNLIQLWNRDPHDILSFYNLRVVRAWDCPNLKKLFPFSVAQCLPHLELLSIMDCGMEEIVTKKERAEALTIIPKFAFRGLKIMFLSKLHELKYFYSGKHTLECPQLKLLNVGICAKLQTYNFESQEIQEMSMDEQEDELKLQIPQPLFSFREIIGNLEGLVINDQDAAMIQQSQFPMDLFVKLKFLHLQSFGYSFLNVPLNLLQKFPNLGRLDLTNCYFKELLQHGHGHDPVLSQIRCLELLWLPNIRHVWNQDSPFLQNLETLKIRGCDGLTNLAPSSAAFKNLTILHVWNCNGLSSLVSSSNAESMHNLAKMIIEESDTIEEIVSSDKNNFQSQNEIILWKLTTLRLHCLKSLETFCSSSRCTLKFPALEVVDLSQCPKMKVFSQGSISTPRLKRVNFTEERDKWRWVGDLNSTIKQLYADKVGFSGLQHLKLSEFSQLKEAWKTQLPVNFFYNLSSLEVDEVAFSSIVVPSNLLPILNDLEKLEVRNCDSVEQVFGLEWPNFDGPFGNLFKLSELKLINLPMLRLVWIEIPKGILDLRNLKLLKIYNCSSLRYIFTPTICCGLEQLQVLEVKSCAMVEEIITEESMDEIRFPQINSIILESLPRLINFSSGSGTVHCPSLKEIAVFDCPTTFTCSFFWEADAAIDKIVERKVFFPNLKDLKLSSIDVEMMWHAQHLKMSSYTENLTSLTVDGCGNLKYLLSSSSIVHLKRLEVCNCKMMEQVILREGLDEEIMLFHQLESLKLKDLPKLTRFCTTNLVECSALKEICIQNCPQMRTFVSNSPTSNNELEIINSALFDEKVAFPNLEKMQILNMDYLNMLWHNQLHSDSFCKIKALTVEHCKKLLKIFPSMFQNVEDLIIGNCDSLEEVFDLQEIIRLKETVTIQLRTLNIRNLPNLKHVWNKDPMGLVLFDNLSSVVVSDCPNLKAIFPATIAKNLLQLETLDVKSCGGVEEIVAQDQVTEASIEFLFPCLKSLMLRELNELKCFYSGIHTLESPLLKCLIVYHCEKLNIFCPESENLLETDTESQTMIQDPQPLFSFRKVVSNLEKLTLTRKDAAMILECQFPSDLFHKLTEIEIYCFHDESAVFPFDLLERFQPMEILGVGCSRFKELFPCDGSVGRKKYAEVLKLIRGLVLDNLPDLMDIWNQDSQLDQVLQSLELLLVERCNSLVALAPSSTFQNLITLEVLKCNGLLSLVTSSTAKSLVRLTTMSIKECDGLKEIVANDGDEIELKEDIIFSKLESLELHYLPSLVCFCSSEHSFKFPSLKNVTVKQCPKLQVFSKGVLSTSSLLGVQKDDQWHWNGNLNAAIQQLFAEMKNAREY</sequence>
<keyword evidence="2" id="KW-1185">Reference proteome</keyword>
<protein>
    <submittedName>
        <fullName evidence="1">Uncharacterized protein</fullName>
    </submittedName>
</protein>
<dbReference type="Proteomes" id="UP000091857">
    <property type="component" value="Chromosome 2"/>
</dbReference>
<accession>A0ACB7IAJ6</accession>
<comment type="caution">
    <text evidence="1">The sequence shown here is derived from an EMBL/GenBank/DDBJ whole genome shotgun (WGS) entry which is preliminary data.</text>
</comment>
<proteinExistence type="predicted"/>
<gene>
    <name evidence="1" type="ORF">MANES_02G215120v8</name>
</gene>
<name>A0ACB7IAJ6_MANES</name>
<organism evidence="1 2">
    <name type="scientific">Manihot esculenta</name>
    <name type="common">Cassava</name>
    <name type="synonym">Jatropha manihot</name>
    <dbReference type="NCBI Taxonomy" id="3983"/>
    <lineage>
        <taxon>Eukaryota</taxon>
        <taxon>Viridiplantae</taxon>
        <taxon>Streptophyta</taxon>
        <taxon>Embryophyta</taxon>
        <taxon>Tracheophyta</taxon>
        <taxon>Spermatophyta</taxon>
        <taxon>Magnoliopsida</taxon>
        <taxon>eudicotyledons</taxon>
        <taxon>Gunneridae</taxon>
        <taxon>Pentapetalae</taxon>
        <taxon>rosids</taxon>
        <taxon>fabids</taxon>
        <taxon>Malpighiales</taxon>
        <taxon>Euphorbiaceae</taxon>
        <taxon>Crotonoideae</taxon>
        <taxon>Manihoteae</taxon>
        <taxon>Manihot</taxon>
    </lineage>
</organism>